<comment type="subcellular location">
    <subcellularLocation>
        <location evidence="1">Cell envelope</location>
    </subcellularLocation>
</comment>
<evidence type="ECO:0000256" key="1">
    <source>
        <dbReference type="ARBA" id="ARBA00004196"/>
    </source>
</evidence>
<reference evidence="4 5" key="1">
    <citation type="submission" date="2017-06" db="EMBL/GenBank/DDBJ databases">
        <title>Description of Rhodopirellula bahusiensis sp. nov.</title>
        <authorList>
            <person name="Kizina J."/>
            <person name="Harder J."/>
        </authorList>
    </citation>
    <scope>NUCLEOTIDE SEQUENCE [LARGE SCALE GENOMIC DNA]</scope>
    <source>
        <strain evidence="4 5">SWK21</strain>
    </source>
</reference>
<dbReference type="PANTHER" id="PTHR32347:SF23">
    <property type="entry name" value="BLL5650 PROTEIN"/>
    <property type="match status" value="1"/>
</dbReference>
<dbReference type="EMBL" id="NIZW01000038">
    <property type="protein sequence ID" value="PHQ31806.1"/>
    <property type="molecule type" value="Genomic_DNA"/>
</dbReference>
<evidence type="ECO:0008006" key="6">
    <source>
        <dbReference type="Google" id="ProtNLM"/>
    </source>
</evidence>
<comment type="caution">
    <text evidence="4">The sequence shown here is derived from an EMBL/GenBank/DDBJ whole genome shotgun (WGS) entry which is preliminary data.</text>
</comment>
<evidence type="ECO:0000313" key="5">
    <source>
        <dbReference type="Proteomes" id="UP000225740"/>
    </source>
</evidence>
<dbReference type="GO" id="GO:0030313">
    <property type="term" value="C:cell envelope"/>
    <property type="evidence" value="ECO:0007669"/>
    <property type="project" value="UniProtKB-SubCell"/>
</dbReference>
<dbReference type="GeneID" id="90611885"/>
<dbReference type="OrthoDB" id="259669at2"/>
<feature type="signal peptide" evidence="3">
    <location>
        <begin position="1"/>
        <end position="20"/>
    </location>
</feature>
<dbReference type="InterPro" id="IPR050465">
    <property type="entry name" value="UPF0194_transport"/>
</dbReference>
<gene>
    <name evidence="4" type="ORF">CEE69_28945</name>
</gene>
<keyword evidence="5" id="KW-1185">Reference proteome</keyword>
<dbReference type="PANTHER" id="PTHR32347">
    <property type="entry name" value="EFFLUX SYSTEM COMPONENT YKNX-RELATED"/>
    <property type="match status" value="1"/>
</dbReference>
<keyword evidence="2" id="KW-0175">Coiled coil</keyword>
<keyword evidence="3" id="KW-0732">Signal</keyword>
<dbReference type="Gene3D" id="2.40.30.170">
    <property type="match status" value="1"/>
</dbReference>
<organism evidence="4 5">
    <name type="scientific">Rhodopirellula bahusiensis</name>
    <dbReference type="NCBI Taxonomy" id="2014065"/>
    <lineage>
        <taxon>Bacteria</taxon>
        <taxon>Pseudomonadati</taxon>
        <taxon>Planctomycetota</taxon>
        <taxon>Planctomycetia</taxon>
        <taxon>Pirellulales</taxon>
        <taxon>Pirellulaceae</taxon>
        <taxon>Rhodopirellula</taxon>
    </lineage>
</organism>
<feature type="chain" id="PRO_5013625862" description="Efflux transporter periplasmic adaptor subunit" evidence="3">
    <location>
        <begin position="21"/>
        <end position="455"/>
    </location>
</feature>
<dbReference type="AlphaFoldDB" id="A0A2G1VYD7"/>
<name>A0A2G1VYD7_9BACT</name>
<evidence type="ECO:0000256" key="2">
    <source>
        <dbReference type="ARBA" id="ARBA00023054"/>
    </source>
</evidence>
<evidence type="ECO:0000256" key="3">
    <source>
        <dbReference type="SAM" id="SignalP"/>
    </source>
</evidence>
<evidence type="ECO:0000313" key="4">
    <source>
        <dbReference type="EMBL" id="PHQ31806.1"/>
    </source>
</evidence>
<dbReference type="RefSeq" id="WP_099264064.1">
    <property type="nucleotide sequence ID" value="NZ_NIZW01000038.1"/>
</dbReference>
<proteinExistence type="predicted"/>
<dbReference type="Proteomes" id="UP000225740">
    <property type="component" value="Unassembled WGS sequence"/>
</dbReference>
<sequence length="455" mass="49799">MKIAGLLFVLVASLGFSAVAWLPSSQQVTTVDPSFLHTVTRGDLTVAVTELGTLESSNNTEIKCRVRGNNTVTLVVESGTEANAGDILVQLDTLAIEEEISNRTKLFHLAQSQVARSGADVERAKIAVLEYSEGRFVSELAALQKNLAVAESRLLNAKNRLQHSEMLSRSEYASDLELEEKEFALSQAELTAKLTRTQIDVLENFTKKEELIRLKGELSAAEATHKANVETALADKKRLERAQEELAFCTIRAERAGLVIYPTGEEWKDTPEIEEGATVRKDQTLLLMPDLNQMQVKVGVHESVVKRIDVGMTANVTLNRESIPAEVTFVASVAKPASWWTGNVVKYDAIVSLPSQIGMRPGMSAEVEIVLAKHEDVVLVPVAACIETSDGFACWVQQDAGIQRRTLDVGDSSNMFLWVRDGVIMGEQVILDPLANVPEAQVEAARIFGDEDSIL</sequence>
<protein>
    <recommendedName>
        <fullName evidence="6">Efflux transporter periplasmic adaptor subunit</fullName>
    </recommendedName>
</protein>
<dbReference type="Gene3D" id="2.40.420.20">
    <property type="match status" value="1"/>
</dbReference>
<accession>A0A2G1VYD7</accession>